<protein>
    <submittedName>
        <fullName evidence="1">Uncharacterized protein</fullName>
    </submittedName>
</protein>
<accession>A0A146KGE9</accession>
<feature type="non-terminal residue" evidence="1">
    <location>
        <position position="1"/>
    </location>
</feature>
<dbReference type="EMBL" id="GDID01000834">
    <property type="protein sequence ID" value="JAP95772.1"/>
    <property type="molecule type" value="Transcribed_RNA"/>
</dbReference>
<feature type="non-terminal residue" evidence="1">
    <location>
        <position position="141"/>
    </location>
</feature>
<sequence>AKLIELHTSQLNKFEQYAQKSQWDEFHSNHYDWWAYPIDESSGHGDMYKLQRKDIEELKQNQLFMKNLNRILELGSMAWGWDLKNRKRFNNCHKYQKWQDWPIRLYKMTKCAVVFGLSEIYHSLKGFGQLLISEGHQFTFY</sequence>
<organism evidence="1">
    <name type="scientific">Trepomonas sp. PC1</name>
    <dbReference type="NCBI Taxonomy" id="1076344"/>
    <lineage>
        <taxon>Eukaryota</taxon>
        <taxon>Metamonada</taxon>
        <taxon>Diplomonadida</taxon>
        <taxon>Hexamitidae</taxon>
        <taxon>Hexamitinae</taxon>
        <taxon>Trepomonas</taxon>
    </lineage>
</organism>
<name>A0A146KGE9_9EUKA</name>
<dbReference type="AlphaFoldDB" id="A0A146KGE9"/>
<reference evidence="1" key="1">
    <citation type="submission" date="2015-07" db="EMBL/GenBank/DDBJ databases">
        <title>Adaptation to a free-living lifestyle via gene acquisitions in the diplomonad Trepomonas sp. PC1.</title>
        <authorList>
            <person name="Xu F."/>
            <person name="Jerlstrom-Hultqvist J."/>
            <person name="Kolisko M."/>
            <person name="Simpson A.G.B."/>
            <person name="Roger A.J."/>
            <person name="Svard S.G."/>
            <person name="Andersson J.O."/>
        </authorList>
    </citation>
    <scope>NUCLEOTIDE SEQUENCE</scope>
    <source>
        <strain evidence="1">PC1</strain>
    </source>
</reference>
<proteinExistence type="predicted"/>
<evidence type="ECO:0000313" key="1">
    <source>
        <dbReference type="EMBL" id="JAP95772.1"/>
    </source>
</evidence>
<gene>
    <name evidence="1" type="ORF">TPC1_11116</name>
</gene>